<reference evidence="1" key="1">
    <citation type="submission" date="2019-08" db="EMBL/GenBank/DDBJ databases">
        <authorList>
            <person name="Kucharzyk K."/>
            <person name="Murdoch R.W."/>
            <person name="Higgins S."/>
            <person name="Loffler F."/>
        </authorList>
    </citation>
    <scope>NUCLEOTIDE SEQUENCE</scope>
</reference>
<organism evidence="1">
    <name type="scientific">bioreactor metagenome</name>
    <dbReference type="NCBI Taxonomy" id="1076179"/>
    <lineage>
        <taxon>unclassified sequences</taxon>
        <taxon>metagenomes</taxon>
        <taxon>ecological metagenomes</taxon>
    </lineage>
</organism>
<dbReference type="AlphaFoldDB" id="A0A645A6I0"/>
<comment type="caution">
    <text evidence="1">The sequence shown here is derived from an EMBL/GenBank/DDBJ whole genome shotgun (WGS) entry which is preliminary data.</text>
</comment>
<accession>A0A645A6I0</accession>
<gene>
    <name evidence="1" type="ORF">SDC9_95496</name>
</gene>
<dbReference type="EMBL" id="VSSQ01012244">
    <property type="protein sequence ID" value="MPM48769.1"/>
    <property type="molecule type" value="Genomic_DNA"/>
</dbReference>
<sequence>MRIVYFQISPDCRQGSVRGIEECIRTYIVLRPEPLSFHYPPKGLDNVQMRGVGRDVEKKESSLFPDRVHLPNFCIPVYAGIVEHNKGLFVDPEGILFEKINDLLGINRLIRTETLEAVVAVNHSKDIEPFGSFRWYIYIFSRKLPSVRDVAFGADMRFISMEEIDFSFGIKLFKFLQLPGLVLVELRRGYPLGRFLIRLYLAPMRIKNA</sequence>
<name>A0A645A6I0_9ZZZZ</name>
<proteinExistence type="predicted"/>
<protein>
    <submittedName>
        <fullName evidence="1">Uncharacterized protein</fullName>
    </submittedName>
</protein>
<evidence type="ECO:0000313" key="1">
    <source>
        <dbReference type="EMBL" id="MPM48769.1"/>
    </source>
</evidence>